<dbReference type="AlphaFoldDB" id="A0A4Z2HJ19"/>
<proteinExistence type="predicted"/>
<dbReference type="EMBL" id="SRLO01000232">
    <property type="protein sequence ID" value="TNN65591.1"/>
    <property type="molecule type" value="Genomic_DNA"/>
</dbReference>
<accession>A0A4Z2HJ19</accession>
<sequence>MQMEFLPTAPLLHSPRRRCRPARTAGPPCRGTQSLRFEHSQLAGDLYGMKGHEVKRVHLARSADVPLDGRRRALEVVEMMFDPLAENVENPVRQRHVDSISGCIVLHAYTCAQ</sequence>
<reference evidence="1 2" key="1">
    <citation type="submission" date="2019-03" db="EMBL/GenBank/DDBJ databases">
        <title>First draft genome of Liparis tanakae, snailfish: a comprehensive survey of snailfish specific genes.</title>
        <authorList>
            <person name="Kim W."/>
            <person name="Song I."/>
            <person name="Jeong J.-H."/>
            <person name="Kim D."/>
            <person name="Kim S."/>
            <person name="Ryu S."/>
            <person name="Song J.Y."/>
            <person name="Lee S.K."/>
        </authorList>
    </citation>
    <scope>NUCLEOTIDE SEQUENCE [LARGE SCALE GENOMIC DNA]</scope>
    <source>
        <tissue evidence="1">Muscle</tissue>
    </source>
</reference>
<name>A0A4Z2HJ19_9TELE</name>
<protein>
    <submittedName>
        <fullName evidence="1">Uncharacterized protein</fullName>
    </submittedName>
</protein>
<comment type="caution">
    <text evidence="1">The sequence shown here is derived from an EMBL/GenBank/DDBJ whole genome shotgun (WGS) entry which is preliminary data.</text>
</comment>
<evidence type="ECO:0000313" key="1">
    <source>
        <dbReference type="EMBL" id="TNN65591.1"/>
    </source>
</evidence>
<evidence type="ECO:0000313" key="2">
    <source>
        <dbReference type="Proteomes" id="UP000314294"/>
    </source>
</evidence>
<dbReference type="Proteomes" id="UP000314294">
    <property type="component" value="Unassembled WGS sequence"/>
</dbReference>
<keyword evidence="2" id="KW-1185">Reference proteome</keyword>
<gene>
    <name evidence="1" type="ORF">EYF80_024120</name>
</gene>
<organism evidence="1 2">
    <name type="scientific">Liparis tanakae</name>
    <name type="common">Tanaka's snailfish</name>
    <dbReference type="NCBI Taxonomy" id="230148"/>
    <lineage>
        <taxon>Eukaryota</taxon>
        <taxon>Metazoa</taxon>
        <taxon>Chordata</taxon>
        <taxon>Craniata</taxon>
        <taxon>Vertebrata</taxon>
        <taxon>Euteleostomi</taxon>
        <taxon>Actinopterygii</taxon>
        <taxon>Neopterygii</taxon>
        <taxon>Teleostei</taxon>
        <taxon>Neoteleostei</taxon>
        <taxon>Acanthomorphata</taxon>
        <taxon>Eupercaria</taxon>
        <taxon>Perciformes</taxon>
        <taxon>Cottioidei</taxon>
        <taxon>Cottales</taxon>
        <taxon>Liparidae</taxon>
        <taxon>Liparis</taxon>
    </lineage>
</organism>